<dbReference type="InterPro" id="IPR025649">
    <property type="entry name" value="DUF4360"/>
</dbReference>
<feature type="signal peptide" evidence="1">
    <location>
        <begin position="1"/>
        <end position="20"/>
    </location>
</feature>
<comment type="caution">
    <text evidence="2">The sequence shown here is derived from an EMBL/GenBank/DDBJ whole genome shotgun (WGS) entry which is preliminary data.</text>
</comment>
<evidence type="ECO:0000313" key="2">
    <source>
        <dbReference type="EMBL" id="KAK3395411.1"/>
    </source>
</evidence>
<proteinExistence type="predicted"/>
<dbReference type="PANTHER" id="PTHR38847">
    <property type="match status" value="1"/>
</dbReference>
<dbReference type="AlphaFoldDB" id="A0AAE0P8N9"/>
<dbReference type="EMBL" id="JAUTDP010000010">
    <property type="protein sequence ID" value="KAK3395411.1"/>
    <property type="molecule type" value="Genomic_DNA"/>
</dbReference>
<reference evidence="2" key="2">
    <citation type="submission" date="2023-07" db="EMBL/GenBank/DDBJ databases">
        <authorList>
            <consortium name="Lawrence Berkeley National Laboratory"/>
            <person name="Haridas S."/>
            <person name="Hensen N."/>
            <person name="Bonometti L."/>
            <person name="Westerberg I."/>
            <person name="Brannstrom I.O."/>
            <person name="Guillou S."/>
            <person name="Cros-Aarteil S."/>
            <person name="Calhoun S."/>
            <person name="Kuo A."/>
            <person name="Mondo S."/>
            <person name="Pangilinan J."/>
            <person name="Riley R."/>
            <person name="LaButti K."/>
            <person name="Andreopoulos B."/>
            <person name="Lipzen A."/>
            <person name="Chen C."/>
            <person name="Yanf M."/>
            <person name="Daum C."/>
            <person name="Ng V."/>
            <person name="Clum A."/>
            <person name="Steindorff A."/>
            <person name="Ohm R."/>
            <person name="Martin F."/>
            <person name="Silar P."/>
            <person name="Natvig D."/>
            <person name="Lalanne C."/>
            <person name="Gautier V."/>
            <person name="Ament-velasquez S.L."/>
            <person name="Kruys A."/>
            <person name="Hutchinson M.I."/>
            <person name="Powell A.J."/>
            <person name="Barry K."/>
            <person name="Miller A.N."/>
            <person name="Grigoriev I.V."/>
            <person name="Debuchy R."/>
            <person name="Gladieux P."/>
            <person name="Thoren M.H."/>
            <person name="Johannesson H."/>
        </authorList>
    </citation>
    <scope>NUCLEOTIDE SEQUENCE</scope>
    <source>
        <strain evidence="2">FGSC 1904</strain>
    </source>
</reference>
<dbReference type="Pfam" id="PF14273">
    <property type="entry name" value="DUF4360"/>
    <property type="match status" value="1"/>
</dbReference>
<dbReference type="Proteomes" id="UP001281003">
    <property type="component" value="Unassembled WGS sequence"/>
</dbReference>
<name>A0AAE0P8N9_SORBR</name>
<feature type="chain" id="PRO_5042243065" description="Secreted protein" evidence="1">
    <location>
        <begin position="21"/>
        <end position="201"/>
    </location>
</feature>
<protein>
    <recommendedName>
        <fullName evidence="4">Secreted protein</fullName>
    </recommendedName>
</protein>
<keyword evidence="3" id="KW-1185">Reference proteome</keyword>
<accession>A0AAE0P8N9</accession>
<dbReference type="PANTHER" id="PTHR38847:SF1">
    <property type="entry name" value="PSEUDOURIDINE SYNTHASE RSUA_RLUA-LIKE DOMAIN-CONTAINING PROTEIN"/>
    <property type="match status" value="1"/>
</dbReference>
<gene>
    <name evidence="2" type="ORF">B0T20DRAFT_418686</name>
</gene>
<evidence type="ECO:0000313" key="3">
    <source>
        <dbReference type="Proteomes" id="UP001281003"/>
    </source>
</evidence>
<organism evidence="2 3">
    <name type="scientific">Sordaria brevicollis</name>
    <dbReference type="NCBI Taxonomy" id="83679"/>
    <lineage>
        <taxon>Eukaryota</taxon>
        <taxon>Fungi</taxon>
        <taxon>Dikarya</taxon>
        <taxon>Ascomycota</taxon>
        <taxon>Pezizomycotina</taxon>
        <taxon>Sordariomycetes</taxon>
        <taxon>Sordariomycetidae</taxon>
        <taxon>Sordariales</taxon>
        <taxon>Sordariaceae</taxon>
        <taxon>Sordaria</taxon>
    </lineage>
</organism>
<evidence type="ECO:0008006" key="4">
    <source>
        <dbReference type="Google" id="ProtNLM"/>
    </source>
</evidence>
<reference evidence="2" key="1">
    <citation type="journal article" date="2023" name="Mol. Phylogenet. Evol.">
        <title>Genome-scale phylogeny and comparative genomics of the fungal order Sordariales.</title>
        <authorList>
            <person name="Hensen N."/>
            <person name="Bonometti L."/>
            <person name="Westerberg I."/>
            <person name="Brannstrom I.O."/>
            <person name="Guillou S."/>
            <person name="Cros-Aarteil S."/>
            <person name="Calhoun S."/>
            <person name="Haridas S."/>
            <person name="Kuo A."/>
            <person name="Mondo S."/>
            <person name="Pangilinan J."/>
            <person name="Riley R."/>
            <person name="LaButti K."/>
            <person name="Andreopoulos B."/>
            <person name="Lipzen A."/>
            <person name="Chen C."/>
            <person name="Yan M."/>
            <person name="Daum C."/>
            <person name="Ng V."/>
            <person name="Clum A."/>
            <person name="Steindorff A."/>
            <person name="Ohm R.A."/>
            <person name="Martin F."/>
            <person name="Silar P."/>
            <person name="Natvig D.O."/>
            <person name="Lalanne C."/>
            <person name="Gautier V."/>
            <person name="Ament-Velasquez S.L."/>
            <person name="Kruys A."/>
            <person name="Hutchinson M.I."/>
            <person name="Powell A.J."/>
            <person name="Barry K."/>
            <person name="Miller A.N."/>
            <person name="Grigoriev I.V."/>
            <person name="Debuchy R."/>
            <person name="Gladieux P."/>
            <person name="Hiltunen Thoren M."/>
            <person name="Johannesson H."/>
        </authorList>
    </citation>
    <scope>NUCLEOTIDE SEQUENCE</scope>
    <source>
        <strain evidence="2">FGSC 1904</strain>
    </source>
</reference>
<keyword evidence="1" id="KW-0732">Signal</keyword>
<evidence type="ECO:0000256" key="1">
    <source>
        <dbReference type="SAM" id="SignalP"/>
    </source>
</evidence>
<sequence length="201" mass="21844">MGLITTTLTALISLTTLALAESPAGTPRINSVSYSGSGCPQTQAKFSGSLNNPTLTFNRFAIEYPNTVNRTANCQVHLQAKGVSAGWQVSVKDTFVDGHVTLDPGAALDYFSTVYYSANADNAIEKQQVTSKGTLSNEGSSKIDKAITLQNHFNSRAWSSCTTSSDDGFGILNINFRGALRNEKSYFEATSETWDFEWRRC</sequence>